<name>A0A0A6VUD2_KOCRO</name>
<evidence type="ECO:0000313" key="3">
    <source>
        <dbReference type="Proteomes" id="UP000030466"/>
    </source>
</evidence>
<evidence type="ECO:0000313" key="2">
    <source>
        <dbReference type="EMBL" id="KHD97808.1"/>
    </source>
</evidence>
<reference evidence="2 3" key="1">
    <citation type="journal article" date="2003" name="Int. J. Syst. Evol. Microbiol.">
        <title>Kocuria polaris sp. nov., an orange-pigmented psychrophilic bacterium isolated from an Antarctic cyanobacterial mat sample.</title>
        <authorList>
            <person name="Reddy G.S."/>
            <person name="Prakash J.S."/>
            <person name="Prabahar V."/>
            <person name="Matsumoto G.I."/>
            <person name="Stackebrandt E."/>
            <person name="Shivaji S."/>
        </authorList>
    </citation>
    <scope>NUCLEOTIDE SEQUENCE [LARGE SCALE GENOMIC DNA]</scope>
    <source>
        <strain evidence="2 3">CMS 76or</strain>
    </source>
</reference>
<comment type="caution">
    <text evidence="2">The sequence shown here is derived from an EMBL/GenBank/DDBJ whole genome shotgun (WGS) entry which is preliminary data.</text>
</comment>
<accession>A0A0A6VUD2</accession>
<dbReference type="RefSeq" id="WP_035925234.1">
    <property type="nucleotide sequence ID" value="NZ_JSUH01000005.1"/>
</dbReference>
<dbReference type="AlphaFoldDB" id="A0A0A6VUD2"/>
<sequence>MEQRAPLRLLRSLLVTAVVLSLAGAGHLAGGGALPPVVVLAGLAAAVLGPVAWASGRQLTLRRVVVLLAAAQWGLHEAFLLTSAVPACAPVAGSHHSTHLGPGSAFVCPTGSVLEAGHHVPSGQGMVMLAGHVLAVVATAAVITRAEKALWLALEWLRPLLGLIRPASPPAAARPLMPTADHPVLVWRGLRQDQVRGPPAAALP</sequence>
<dbReference type="Proteomes" id="UP000030466">
    <property type="component" value="Unassembled WGS sequence"/>
</dbReference>
<protein>
    <submittedName>
        <fullName evidence="2">Uncharacterized protein</fullName>
    </submittedName>
</protein>
<keyword evidence="3" id="KW-1185">Reference proteome</keyword>
<evidence type="ECO:0000256" key="1">
    <source>
        <dbReference type="SAM" id="Phobius"/>
    </source>
</evidence>
<organism evidence="2 3">
    <name type="scientific">Kocuria rosea subsp. polaris</name>
    <dbReference type="NCBI Taxonomy" id="136273"/>
    <lineage>
        <taxon>Bacteria</taxon>
        <taxon>Bacillati</taxon>
        <taxon>Actinomycetota</taxon>
        <taxon>Actinomycetes</taxon>
        <taxon>Micrococcales</taxon>
        <taxon>Micrococcaceae</taxon>
        <taxon>Kocuria</taxon>
    </lineage>
</organism>
<keyword evidence="1" id="KW-0472">Membrane</keyword>
<dbReference type="EMBL" id="JSUH01000005">
    <property type="protein sequence ID" value="KHD97808.1"/>
    <property type="molecule type" value="Genomic_DNA"/>
</dbReference>
<keyword evidence="1" id="KW-0812">Transmembrane</keyword>
<feature type="transmembrane region" description="Helical" evidence="1">
    <location>
        <begin position="35"/>
        <end position="54"/>
    </location>
</feature>
<gene>
    <name evidence="2" type="ORF">GY22_06715</name>
</gene>
<keyword evidence="1" id="KW-1133">Transmembrane helix</keyword>
<proteinExistence type="predicted"/>